<accession>A0ABW3FKR5</accession>
<organism evidence="4 5">
    <name type="scientific">Pseudahrensia aquimaris</name>
    <dbReference type="NCBI Taxonomy" id="744461"/>
    <lineage>
        <taxon>Bacteria</taxon>
        <taxon>Pseudomonadati</taxon>
        <taxon>Pseudomonadota</taxon>
        <taxon>Alphaproteobacteria</taxon>
        <taxon>Hyphomicrobiales</taxon>
        <taxon>Ahrensiaceae</taxon>
        <taxon>Pseudahrensia</taxon>
    </lineage>
</organism>
<dbReference type="Pfam" id="PF00497">
    <property type="entry name" value="SBP_bac_3"/>
    <property type="match status" value="1"/>
</dbReference>
<evidence type="ECO:0000313" key="4">
    <source>
        <dbReference type="EMBL" id="MFD0917321.1"/>
    </source>
</evidence>
<dbReference type="EMBL" id="JBHTJV010000012">
    <property type="protein sequence ID" value="MFD0917321.1"/>
    <property type="molecule type" value="Genomic_DNA"/>
</dbReference>
<dbReference type="PANTHER" id="PTHR35936:SF35">
    <property type="entry name" value="L-CYSTINE-BINDING PROTEIN TCYJ"/>
    <property type="match status" value="1"/>
</dbReference>
<dbReference type="PANTHER" id="PTHR35936">
    <property type="entry name" value="MEMBRANE-BOUND LYTIC MUREIN TRANSGLYCOSYLASE F"/>
    <property type="match status" value="1"/>
</dbReference>
<dbReference type="SUPFAM" id="SSF53850">
    <property type="entry name" value="Periplasmic binding protein-like II"/>
    <property type="match status" value="1"/>
</dbReference>
<keyword evidence="1 2" id="KW-0732">Signal</keyword>
<dbReference type="RefSeq" id="WP_377213184.1">
    <property type="nucleotide sequence ID" value="NZ_JBHTJV010000012.1"/>
</dbReference>
<protein>
    <submittedName>
        <fullName evidence="4">Transporter substrate-binding domain-containing protein</fullName>
    </submittedName>
</protein>
<dbReference type="InterPro" id="IPR001638">
    <property type="entry name" value="Solute-binding_3/MltF_N"/>
</dbReference>
<sequence>MKNGLWALVGALVALWSALAPVQAADEPVIPNFWDAQERIIRPNIRNLPRLRFLTITDFPPFSYIDKDKRLAGFHVELARAICEKLELTRVCQIQALPFDELESALKANNGDAILAGIAVTPQSAARLNFSRPYFRLPARFVTKTANAPSEPLITSLAEQEIGVVADTAHAAFAQATFASMRVRMFANHDDALASLEKDEIRAVFGDALKLAYWLQTPKGTACCQFTGQAYLSEQFFGSGLTVATRLEDVELTEAMNYALREINDRGIFAELYLRYFPISLY</sequence>
<dbReference type="Proteomes" id="UP001597101">
    <property type="component" value="Unassembled WGS sequence"/>
</dbReference>
<dbReference type="SMART" id="SM00062">
    <property type="entry name" value="PBPb"/>
    <property type="match status" value="1"/>
</dbReference>
<feature type="domain" description="Solute-binding protein family 3/N-terminal" evidence="3">
    <location>
        <begin position="50"/>
        <end position="280"/>
    </location>
</feature>
<name>A0ABW3FKR5_9HYPH</name>
<evidence type="ECO:0000256" key="2">
    <source>
        <dbReference type="SAM" id="SignalP"/>
    </source>
</evidence>
<dbReference type="Gene3D" id="3.40.190.10">
    <property type="entry name" value="Periplasmic binding protein-like II"/>
    <property type="match status" value="2"/>
</dbReference>
<proteinExistence type="predicted"/>
<feature type="chain" id="PRO_5046479319" evidence="2">
    <location>
        <begin position="25"/>
        <end position="282"/>
    </location>
</feature>
<evidence type="ECO:0000313" key="5">
    <source>
        <dbReference type="Proteomes" id="UP001597101"/>
    </source>
</evidence>
<comment type="caution">
    <text evidence="4">The sequence shown here is derived from an EMBL/GenBank/DDBJ whole genome shotgun (WGS) entry which is preliminary data.</text>
</comment>
<reference evidence="5" key="1">
    <citation type="journal article" date="2019" name="Int. J. Syst. Evol. Microbiol.">
        <title>The Global Catalogue of Microorganisms (GCM) 10K type strain sequencing project: providing services to taxonomists for standard genome sequencing and annotation.</title>
        <authorList>
            <consortium name="The Broad Institute Genomics Platform"/>
            <consortium name="The Broad Institute Genome Sequencing Center for Infectious Disease"/>
            <person name="Wu L."/>
            <person name="Ma J."/>
        </authorList>
    </citation>
    <scope>NUCLEOTIDE SEQUENCE [LARGE SCALE GENOMIC DNA]</scope>
    <source>
        <strain evidence="5">CCUG 60023</strain>
    </source>
</reference>
<evidence type="ECO:0000259" key="3">
    <source>
        <dbReference type="SMART" id="SM00062"/>
    </source>
</evidence>
<feature type="signal peptide" evidence="2">
    <location>
        <begin position="1"/>
        <end position="24"/>
    </location>
</feature>
<evidence type="ECO:0000256" key="1">
    <source>
        <dbReference type="ARBA" id="ARBA00022729"/>
    </source>
</evidence>
<gene>
    <name evidence="4" type="ORF">ACFQ14_12975</name>
</gene>
<keyword evidence="5" id="KW-1185">Reference proteome</keyword>